<protein>
    <recommendedName>
        <fullName evidence="2">J domain-containing protein</fullName>
    </recommendedName>
</protein>
<feature type="region of interest" description="Disordered" evidence="1">
    <location>
        <begin position="654"/>
        <end position="693"/>
    </location>
</feature>
<feature type="compositionally biased region" description="Low complexity" evidence="1">
    <location>
        <begin position="523"/>
        <end position="540"/>
    </location>
</feature>
<organism evidence="3">
    <name type="scientific">Chromera velia CCMP2878</name>
    <dbReference type="NCBI Taxonomy" id="1169474"/>
    <lineage>
        <taxon>Eukaryota</taxon>
        <taxon>Sar</taxon>
        <taxon>Alveolata</taxon>
        <taxon>Colpodellida</taxon>
        <taxon>Chromeraceae</taxon>
        <taxon>Chromera</taxon>
    </lineage>
</organism>
<feature type="region of interest" description="Disordered" evidence="1">
    <location>
        <begin position="173"/>
        <end position="201"/>
    </location>
</feature>
<reference evidence="3" key="1">
    <citation type="submission" date="2014-11" db="EMBL/GenBank/DDBJ databases">
        <authorList>
            <person name="Otto D Thomas"/>
            <person name="Naeem Raeece"/>
        </authorList>
    </citation>
    <scope>NUCLEOTIDE SEQUENCE</scope>
</reference>
<feature type="compositionally biased region" description="Pro residues" evidence="1">
    <location>
        <begin position="11"/>
        <end position="27"/>
    </location>
</feature>
<feature type="region of interest" description="Disordered" evidence="1">
    <location>
        <begin position="337"/>
        <end position="376"/>
    </location>
</feature>
<dbReference type="PROSITE" id="PS00636">
    <property type="entry name" value="DNAJ_1"/>
    <property type="match status" value="1"/>
</dbReference>
<evidence type="ECO:0000313" key="3">
    <source>
        <dbReference type="EMBL" id="CEM40185.1"/>
    </source>
</evidence>
<dbReference type="InterPro" id="IPR001623">
    <property type="entry name" value="DnaJ_domain"/>
</dbReference>
<proteinExistence type="predicted"/>
<dbReference type="SUPFAM" id="SSF46565">
    <property type="entry name" value="Chaperone J-domain"/>
    <property type="match status" value="1"/>
</dbReference>
<gene>
    <name evidence="3" type="ORF">Cvel_25117</name>
</gene>
<dbReference type="InterPro" id="IPR018253">
    <property type="entry name" value="DnaJ_domain_CS"/>
</dbReference>
<feature type="compositionally biased region" description="Basic and acidic residues" evidence="1">
    <location>
        <begin position="579"/>
        <end position="590"/>
    </location>
</feature>
<name>A0A0G4H904_9ALVE</name>
<feature type="compositionally biased region" description="Acidic residues" evidence="1">
    <location>
        <begin position="501"/>
        <end position="522"/>
    </location>
</feature>
<dbReference type="Pfam" id="PF14308">
    <property type="entry name" value="DnaJ-X"/>
    <property type="match status" value="1"/>
</dbReference>
<feature type="region of interest" description="Disordered" evidence="1">
    <location>
        <begin position="495"/>
        <end position="590"/>
    </location>
</feature>
<dbReference type="PANTHER" id="PTHR44094">
    <property type="entry name" value="DNAJ HEAT SHOCK N-TERMINAL DOMAIN-CONTAINING PROTEIN"/>
    <property type="match status" value="1"/>
</dbReference>
<dbReference type="InterPro" id="IPR026894">
    <property type="entry name" value="DnaJ_X"/>
</dbReference>
<dbReference type="Gene3D" id="1.10.287.110">
    <property type="entry name" value="DnaJ domain"/>
    <property type="match status" value="1"/>
</dbReference>
<feature type="region of interest" description="Disordered" evidence="1">
    <location>
        <begin position="1"/>
        <end position="57"/>
    </location>
</feature>
<dbReference type="VEuPathDB" id="CryptoDB:Cvel_25117"/>
<accession>A0A0G4H904</accession>
<feature type="compositionally biased region" description="Polar residues" evidence="1">
    <location>
        <begin position="359"/>
        <end position="372"/>
    </location>
</feature>
<dbReference type="CDD" id="cd06257">
    <property type="entry name" value="DnaJ"/>
    <property type="match status" value="1"/>
</dbReference>
<dbReference type="PROSITE" id="PS50076">
    <property type="entry name" value="DNAJ_2"/>
    <property type="match status" value="1"/>
</dbReference>
<dbReference type="SMART" id="SM00271">
    <property type="entry name" value="DnaJ"/>
    <property type="match status" value="1"/>
</dbReference>
<dbReference type="EMBL" id="CDMZ01001988">
    <property type="protein sequence ID" value="CEM40185.1"/>
    <property type="molecule type" value="Genomic_DNA"/>
</dbReference>
<dbReference type="InterPro" id="IPR052423">
    <property type="entry name" value="EMIR"/>
</dbReference>
<feature type="compositionally biased region" description="Low complexity" evidence="1">
    <location>
        <begin position="674"/>
        <end position="688"/>
    </location>
</feature>
<dbReference type="PANTHER" id="PTHR44094:SF8">
    <property type="entry name" value="DNAJ HEAT SHOCK N-TERMINAL DOMAIN-CONTAINING PROTEIN-RELATED"/>
    <property type="match status" value="1"/>
</dbReference>
<dbReference type="Pfam" id="PF00226">
    <property type="entry name" value="DnaJ"/>
    <property type="match status" value="1"/>
</dbReference>
<dbReference type="PRINTS" id="PR00625">
    <property type="entry name" value="JDOMAIN"/>
</dbReference>
<dbReference type="InterPro" id="IPR036869">
    <property type="entry name" value="J_dom_sf"/>
</dbReference>
<dbReference type="AlphaFoldDB" id="A0A0G4H904"/>
<feature type="compositionally biased region" description="Basic and acidic residues" evidence="1">
    <location>
        <begin position="655"/>
        <end position="664"/>
    </location>
</feature>
<evidence type="ECO:0000256" key="1">
    <source>
        <dbReference type="SAM" id="MobiDB-lite"/>
    </source>
</evidence>
<dbReference type="PhylomeDB" id="A0A0G4H904"/>
<feature type="compositionally biased region" description="Low complexity" evidence="1">
    <location>
        <begin position="548"/>
        <end position="563"/>
    </location>
</feature>
<sequence>MSDPERGGEPSAPPAPEAMPVDPPADAPPGETQLAVYNGGAPMPSEEEGNAFNDMFSTRKPKDFKAGVSSGLKSATKGVLGGVTGLVAAPVIGAQQEGVGGFFKGLGVGIAGAVILPVVGVGVAGYQMVRGAVNTPEAIQKGQQGMKWDKKAREWKENDYSLQAEIDFVLGPNAQPGACPRNSSQNGEANGTEGAAASSSSSASASSAAAAGGTDAKPCTKQVRDMKYYNVLGVAPDADAPTIKKRYYLLARQLHPDKCPDDPEAHKKFQELGEAYQVLSDEERRRQYDKYGTEATEHMSFIDCGVFFTMLFGSEKLEPYIGELQIATFLQGMMEAQGEVQPQSPDDIDPTDSEKGPQSLPQHGPTQAQMRAQNAKMEAAQVRRTVQLALNLREKLRPFVEGNEEQRQKWRDETYAEALDLCQCSFGQTIVETLGWVYNNYACQWLGKKDSFLGITGRWHKMGQHTRGVANSAQASWSVLQSLVAASRLKAKMDKAAKEVGEEDEEEGGEDDVTQGGGDEEGTGASSSEGPAKAAASAAPAGGGAGAGETPASPSAGGSSPSHSRPESPSKKGKKKKREGPTEAEIKEMENSLATFLQTGWHMSAMDIEATVRTAAKKLVKDMAESDQVRRTRAEGLIEIGKVFKRAANEYAKALSEKEKAEKERRKREKKDAASNGDSSSSSASANSRGDKAKAQIEEAFLKTFVASAKTEEEKLAREATLKAHKGEA</sequence>
<evidence type="ECO:0000259" key="2">
    <source>
        <dbReference type="PROSITE" id="PS50076"/>
    </source>
</evidence>
<feature type="domain" description="J" evidence="2">
    <location>
        <begin position="227"/>
        <end position="292"/>
    </location>
</feature>